<accession>A0A936NC37</accession>
<sequence>MEQLWAQLPGRTTPSGEVDYRISRQSTLRSLAAGEVERSEVCDAQRELMRVALGCSESADGVCPVCSSSDGLRLVRYVFGPRLGPGGRAVASARELKAIGRRKGEFRCYVIEVCTACAWNHLLRTFLVPQLS</sequence>
<evidence type="ECO:0000313" key="1">
    <source>
        <dbReference type="EMBL" id="MBK9296941.1"/>
    </source>
</evidence>
<comment type="caution">
    <text evidence="1">The sequence shown here is derived from an EMBL/GenBank/DDBJ whole genome shotgun (WGS) entry which is preliminary data.</text>
</comment>
<dbReference type="EMBL" id="JADJZA010000006">
    <property type="protein sequence ID" value="MBK9296941.1"/>
    <property type="molecule type" value="Genomic_DNA"/>
</dbReference>
<dbReference type="InterPro" id="IPR035169">
    <property type="entry name" value="DUF5318"/>
</dbReference>
<evidence type="ECO:0000313" key="2">
    <source>
        <dbReference type="Proteomes" id="UP000727993"/>
    </source>
</evidence>
<dbReference type="Pfam" id="PF17249">
    <property type="entry name" value="DUF5318"/>
    <property type="match status" value="1"/>
</dbReference>
<protein>
    <submittedName>
        <fullName evidence="1">DUF5318 family protein</fullName>
    </submittedName>
</protein>
<gene>
    <name evidence="1" type="ORF">IPN02_08905</name>
</gene>
<proteinExistence type="predicted"/>
<dbReference type="Proteomes" id="UP000727993">
    <property type="component" value="Unassembled WGS sequence"/>
</dbReference>
<dbReference type="AlphaFoldDB" id="A0A936NC37"/>
<name>A0A936NC37_9ACTN</name>
<reference evidence="1 2" key="1">
    <citation type="submission" date="2020-10" db="EMBL/GenBank/DDBJ databases">
        <title>Connecting structure to function with the recovery of over 1000 high-quality activated sludge metagenome-assembled genomes encoding full-length rRNA genes using long-read sequencing.</title>
        <authorList>
            <person name="Singleton C.M."/>
            <person name="Petriglieri F."/>
            <person name="Kristensen J.M."/>
            <person name="Kirkegaard R.H."/>
            <person name="Michaelsen T.Y."/>
            <person name="Andersen M.H."/>
            <person name="Karst S.M."/>
            <person name="Dueholm M.S."/>
            <person name="Nielsen P.H."/>
            <person name="Albertsen M."/>
        </authorList>
    </citation>
    <scope>NUCLEOTIDE SEQUENCE [LARGE SCALE GENOMIC DNA]</scope>
    <source>
        <strain evidence="1">Lyne_18-Q3-R50-59_MAXAC.006</strain>
    </source>
</reference>
<organism evidence="1 2">
    <name type="scientific">Candidatus Neomicrothrix subdominans</name>
    <dbReference type="NCBI Taxonomy" id="2954438"/>
    <lineage>
        <taxon>Bacteria</taxon>
        <taxon>Bacillati</taxon>
        <taxon>Actinomycetota</taxon>
        <taxon>Acidimicrobiia</taxon>
        <taxon>Acidimicrobiales</taxon>
        <taxon>Microthrixaceae</taxon>
        <taxon>Candidatus Neomicrothrix</taxon>
    </lineage>
</organism>